<dbReference type="RefSeq" id="WP_211846364.1">
    <property type="nucleotide sequence ID" value="NZ_JAAEDL010000008.1"/>
</dbReference>
<comment type="caution">
    <text evidence="7">The sequence shown here is derived from an EMBL/GenBank/DDBJ whole genome shotgun (WGS) entry which is preliminary data.</text>
</comment>
<keyword evidence="2 5" id="KW-0812">Transmembrane</keyword>
<evidence type="ECO:0000256" key="5">
    <source>
        <dbReference type="SAM" id="Phobius"/>
    </source>
</evidence>
<dbReference type="EMBL" id="JAAEDL010000008">
    <property type="protein sequence ID" value="MBR0680829.1"/>
    <property type="molecule type" value="Genomic_DNA"/>
</dbReference>
<dbReference type="Proteomes" id="UP001138709">
    <property type="component" value="Unassembled WGS sequence"/>
</dbReference>
<dbReference type="GO" id="GO:0016020">
    <property type="term" value="C:membrane"/>
    <property type="evidence" value="ECO:0007669"/>
    <property type="project" value="UniProtKB-SubCell"/>
</dbReference>
<evidence type="ECO:0000256" key="3">
    <source>
        <dbReference type="ARBA" id="ARBA00022989"/>
    </source>
</evidence>
<evidence type="ECO:0000256" key="4">
    <source>
        <dbReference type="ARBA" id="ARBA00023136"/>
    </source>
</evidence>
<dbReference type="InterPro" id="IPR010817">
    <property type="entry name" value="HemY_N"/>
</dbReference>
<protein>
    <submittedName>
        <fullName evidence="7">Heme biosynthesis protein HemY</fullName>
    </submittedName>
</protein>
<gene>
    <name evidence="7" type="ORF">GXW74_10045</name>
</gene>
<dbReference type="Gene3D" id="1.25.40.10">
    <property type="entry name" value="Tetratricopeptide repeat domain"/>
    <property type="match status" value="1"/>
</dbReference>
<reference evidence="7" key="1">
    <citation type="submission" date="2020-01" db="EMBL/GenBank/DDBJ databases">
        <authorList>
            <person name="Rat A."/>
        </authorList>
    </citation>
    <scope>NUCLEOTIDE SEQUENCE</scope>
    <source>
        <strain evidence="7">LMG 31228</strain>
    </source>
</reference>
<feature type="domain" description="HemY N-terminal" evidence="6">
    <location>
        <begin position="26"/>
        <end position="132"/>
    </location>
</feature>
<comment type="subcellular location">
    <subcellularLocation>
        <location evidence="1">Membrane</location>
    </subcellularLocation>
</comment>
<keyword evidence="3 5" id="KW-1133">Transmembrane helix</keyword>
<evidence type="ECO:0000256" key="1">
    <source>
        <dbReference type="ARBA" id="ARBA00004370"/>
    </source>
</evidence>
<name>A0A9X9XAU3_9PROT</name>
<evidence type="ECO:0000259" key="6">
    <source>
        <dbReference type="Pfam" id="PF07219"/>
    </source>
</evidence>
<evidence type="ECO:0000313" key="8">
    <source>
        <dbReference type="Proteomes" id="UP001138709"/>
    </source>
</evidence>
<keyword evidence="8" id="KW-1185">Reference proteome</keyword>
<feature type="transmembrane region" description="Helical" evidence="5">
    <location>
        <begin position="43"/>
        <end position="65"/>
    </location>
</feature>
<organism evidence="7 8">
    <name type="scientific">Neoroseomonas eburnea</name>
    <dbReference type="NCBI Taxonomy" id="1346889"/>
    <lineage>
        <taxon>Bacteria</taxon>
        <taxon>Pseudomonadati</taxon>
        <taxon>Pseudomonadota</taxon>
        <taxon>Alphaproteobacteria</taxon>
        <taxon>Acetobacterales</taxon>
        <taxon>Acetobacteraceae</taxon>
        <taxon>Neoroseomonas</taxon>
    </lineage>
</organism>
<evidence type="ECO:0000256" key="2">
    <source>
        <dbReference type="ARBA" id="ARBA00022692"/>
    </source>
</evidence>
<evidence type="ECO:0000313" key="7">
    <source>
        <dbReference type="EMBL" id="MBR0680829.1"/>
    </source>
</evidence>
<keyword evidence="4 5" id="KW-0472">Membrane</keyword>
<sequence>MRRALLLLITLSAVTGLALWLARIGGTVEVQVGEVWIGITFPVAMMGLAIAFIVLHGVLSVFRWLRHLPARRRAARREQRRSDGDAAVTRALVALAAGTPDAARVEVRRARVLLGDTPQTLLLAAEAERLAGREDAAAAVFKQLADRGDARFLGLRGLLRQAMQRQDWAAAQRLAKEAEAVHPGAAWLREERQVLALRTQDWREALALSPPAGPRAALALAAAMQEEDAARAAEFEKQAFTADPAFTPAALAHAKRLAAAGVARRARAVLEQSWLAAPHPDVGAAWIAGEKDRLARVKAVEDLIHRNREHPESRLLMARAAIDAGLTGRARSELEALVAAGSADRRCYLMLAELEEVEHGDTADARAAQAKWLRAAANAQGAPRWRCAACGAEHNAWKAECAACGTVGRIAWSAPESVPARG</sequence>
<dbReference type="Pfam" id="PF07219">
    <property type="entry name" value="HemY_N"/>
    <property type="match status" value="1"/>
</dbReference>
<accession>A0A9X9XAU3</accession>
<proteinExistence type="predicted"/>
<dbReference type="InterPro" id="IPR011990">
    <property type="entry name" value="TPR-like_helical_dom_sf"/>
</dbReference>
<reference evidence="7" key="2">
    <citation type="journal article" date="2021" name="Syst. Appl. Microbiol.">
        <title>Roseomonas hellenica sp. nov., isolated from roots of wild-growing Alkanna tinctoria.</title>
        <authorList>
            <person name="Rat A."/>
            <person name="Naranjo H.D."/>
            <person name="Lebbe L."/>
            <person name="Cnockaert M."/>
            <person name="Krigas N."/>
            <person name="Grigoriadou K."/>
            <person name="Maloupa E."/>
            <person name="Willems A."/>
        </authorList>
    </citation>
    <scope>NUCLEOTIDE SEQUENCE</scope>
    <source>
        <strain evidence="7">LMG 31228</strain>
    </source>
</reference>
<dbReference type="AlphaFoldDB" id="A0A9X9XAU3"/>
<dbReference type="SUPFAM" id="SSF48452">
    <property type="entry name" value="TPR-like"/>
    <property type="match status" value="1"/>
</dbReference>